<dbReference type="AlphaFoldDB" id="A0A1G6UV46"/>
<name>A0A1G6UV46_9BACI</name>
<dbReference type="EMBL" id="FMZR01000006">
    <property type="protein sequence ID" value="SDD44586.1"/>
    <property type="molecule type" value="Genomic_DNA"/>
</dbReference>
<organism evidence="6 7">
    <name type="scientific">Bacillus wiedmannii</name>
    <dbReference type="NCBI Taxonomy" id="1890302"/>
    <lineage>
        <taxon>Bacteria</taxon>
        <taxon>Bacillati</taxon>
        <taxon>Bacillota</taxon>
        <taxon>Bacilli</taxon>
        <taxon>Bacillales</taxon>
        <taxon>Bacillaceae</taxon>
        <taxon>Bacillus</taxon>
        <taxon>Bacillus cereus group</taxon>
    </lineage>
</organism>
<dbReference type="Pfam" id="PF04055">
    <property type="entry name" value="Radical_SAM"/>
    <property type="match status" value="1"/>
</dbReference>
<dbReference type="PANTHER" id="PTHR11228:SF35">
    <property type="entry name" value="MOLYBDENUM COFACTOR BIOSYNTHESIS PROTEIN A-RELATED"/>
    <property type="match status" value="1"/>
</dbReference>
<dbReference type="InterPro" id="IPR013785">
    <property type="entry name" value="Aldolase_TIM"/>
</dbReference>
<proteinExistence type="predicted"/>
<evidence type="ECO:0000256" key="4">
    <source>
        <dbReference type="ARBA" id="ARBA00023014"/>
    </source>
</evidence>
<accession>A0A1G6UV46</accession>
<dbReference type="GO" id="GO:0051536">
    <property type="term" value="F:iron-sulfur cluster binding"/>
    <property type="evidence" value="ECO:0007669"/>
    <property type="project" value="UniProtKB-KW"/>
</dbReference>
<evidence type="ECO:0000256" key="1">
    <source>
        <dbReference type="ARBA" id="ARBA00022691"/>
    </source>
</evidence>
<evidence type="ECO:0000313" key="7">
    <source>
        <dbReference type="Proteomes" id="UP000183507"/>
    </source>
</evidence>
<evidence type="ECO:0000313" key="6">
    <source>
        <dbReference type="EMBL" id="SDD44586.1"/>
    </source>
</evidence>
<protein>
    <submittedName>
        <fullName evidence="6">Cyclic pyranopterin phosphate synthase</fullName>
    </submittedName>
</protein>
<dbReference type="PANTHER" id="PTHR11228">
    <property type="entry name" value="RADICAL SAM DOMAIN PROTEIN"/>
    <property type="match status" value="1"/>
</dbReference>
<keyword evidence="1" id="KW-0949">S-adenosyl-L-methionine</keyword>
<dbReference type="Proteomes" id="UP000183507">
    <property type="component" value="Unassembled WGS sequence"/>
</dbReference>
<gene>
    <name evidence="6" type="ORF">SAMN04487767_106101</name>
</gene>
<dbReference type="InterPro" id="IPR050377">
    <property type="entry name" value="Radical_SAM_PqqE_MftC-like"/>
</dbReference>
<dbReference type="PROSITE" id="PS51918">
    <property type="entry name" value="RADICAL_SAM"/>
    <property type="match status" value="1"/>
</dbReference>
<evidence type="ECO:0000256" key="3">
    <source>
        <dbReference type="ARBA" id="ARBA00023004"/>
    </source>
</evidence>
<dbReference type="SFLD" id="SFLDG01067">
    <property type="entry name" value="SPASM/twitch_domain_containing"/>
    <property type="match status" value="1"/>
</dbReference>
<evidence type="ECO:0000256" key="2">
    <source>
        <dbReference type="ARBA" id="ARBA00022723"/>
    </source>
</evidence>
<dbReference type="SUPFAM" id="SSF102114">
    <property type="entry name" value="Radical SAM enzymes"/>
    <property type="match status" value="1"/>
</dbReference>
<keyword evidence="4" id="KW-0411">Iron-sulfur</keyword>
<sequence length="342" mass="39675">MKFNNKAEVLSFLSPKENSEVVPLKSIRIKITDRCHWNCWWCHNEGTGARNPKITKDIEFKGKFSEKFLNLCNSLEINEVHITGGEPTTYNGLVDSIKFLKKHGFTVKMTSVGNSEEIINKVIKSGIDGINFSLHAIETEELHSTQIDRSLKWTKIQQDRQFNSIFAAKEAGVKVKLNTVMASHKDISRIKEVIDWSFKHDIDMRILHEVNLLEESVNAVRELLDSYGAVEKRRKYIYGASSGTIFYDIPGKREIGFKILLPQFLDSMCNSCELKKNDTCGEYFYGIRLENKLDEHNVRLCVHRTNENTYMGMEQFINSNHFNEIRKKQLEYKEQHKMEVQV</sequence>
<dbReference type="GO" id="GO:0003824">
    <property type="term" value="F:catalytic activity"/>
    <property type="evidence" value="ECO:0007669"/>
    <property type="project" value="InterPro"/>
</dbReference>
<evidence type="ECO:0000259" key="5">
    <source>
        <dbReference type="PROSITE" id="PS51918"/>
    </source>
</evidence>
<dbReference type="InterPro" id="IPR058240">
    <property type="entry name" value="rSAM_sf"/>
</dbReference>
<dbReference type="Gene3D" id="3.20.20.70">
    <property type="entry name" value="Aldolase class I"/>
    <property type="match status" value="1"/>
</dbReference>
<keyword evidence="3" id="KW-0408">Iron</keyword>
<feature type="domain" description="Radical SAM core" evidence="5">
    <location>
        <begin position="19"/>
        <end position="240"/>
    </location>
</feature>
<dbReference type="GO" id="GO:0046872">
    <property type="term" value="F:metal ion binding"/>
    <property type="evidence" value="ECO:0007669"/>
    <property type="project" value="UniProtKB-KW"/>
</dbReference>
<dbReference type="RefSeq" id="WP_074651211.1">
    <property type="nucleotide sequence ID" value="NZ_FMZR01000006.1"/>
</dbReference>
<dbReference type="SFLD" id="SFLDS00029">
    <property type="entry name" value="Radical_SAM"/>
    <property type="match status" value="1"/>
</dbReference>
<reference evidence="7" key="1">
    <citation type="submission" date="2016-10" db="EMBL/GenBank/DDBJ databases">
        <authorList>
            <person name="Varghese N."/>
        </authorList>
    </citation>
    <scope>NUCLEOTIDE SEQUENCE [LARGE SCALE GENOMIC DNA]</scope>
    <source>
        <strain evidence="7">KPR-7A</strain>
    </source>
</reference>
<dbReference type="InterPro" id="IPR007197">
    <property type="entry name" value="rSAM"/>
</dbReference>
<keyword evidence="2" id="KW-0479">Metal-binding</keyword>
<dbReference type="CDD" id="cd01335">
    <property type="entry name" value="Radical_SAM"/>
    <property type="match status" value="1"/>
</dbReference>